<keyword evidence="1" id="KW-0472">Membrane</keyword>
<dbReference type="STRING" id="572478.Vdis_1410"/>
<dbReference type="KEGG" id="vdi:Vdis_1410"/>
<protein>
    <submittedName>
        <fullName evidence="2">Uncharacterized protein</fullName>
    </submittedName>
</protein>
<accession>E1QSK3</accession>
<proteinExistence type="predicted"/>
<dbReference type="eggNOG" id="arCOG13856">
    <property type="taxonomic scope" value="Archaea"/>
</dbReference>
<organism evidence="2 3">
    <name type="scientific">Vulcanisaeta distributa (strain DSM 14429 / JCM 11212 / NBRC 100878 / IC-017)</name>
    <dbReference type="NCBI Taxonomy" id="572478"/>
    <lineage>
        <taxon>Archaea</taxon>
        <taxon>Thermoproteota</taxon>
        <taxon>Thermoprotei</taxon>
        <taxon>Thermoproteales</taxon>
        <taxon>Thermoproteaceae</taxon>
        <taxon>Vulcanisaeta</taxon>
    </lineage>
</organism>
<evidence type="ECO:0000313" key="2">
    <source>
        <dbReference type="EMBL" id="ADN50796.1"/>
    </source>
</evidence>
<reference evidence="3" key="2">
    <citation type="journal article" date="2010" name="Stand. Genomic Sci.">
        <title>Complete genome sequence of Vulcanisaeta distributa type strain (IC-017T).</title>
        <authorList>
            <person name="Mavromatis K."/>
            <person name="Sikorski J."/>
            <person name="Pabst E."/>
            <person name="Teshima H."/>
            <person name="Lapidus A."/>
            <person name="Lucas S."/>
            <person name="Nolan M."/>
            <person name="Glavina Del Rio T."/>
            <person name="Cheng J."/>
            <person name="Bruce D."/>
            <person name="Goodwin L."/>
            <person name="Pitluck S."/>
            <person name="Liolios K."/>
            <person name="Ivanova N."/>
            <person name="Mikhailova N."/>
            <person name="Pati A."/>
            <person name="Chen A."/>
            <person name="Palaniappan K."/>
            <person name="Land M."/>
            <person name="Hauser L."/>
            <person name="Chang Y."/>
            <person name="Jeffries C."/>
            <person name="Rohde M."/>
            <person name="Spring S."/>
            <person name="Goker M."/>
            <person name="Wirth R."/>
            <person name="Woyke T."/>
            <person name="Bristow J."/>
            <person name="Eisen J."/>
            <person name="Markowitz V."/>
            <person name="Hugenholtz P."/>
            <person name="Klenk H."/>
            <person name="Kyrpides N."/>
        </authorList>
    </citation>
    <scope>NUCLEOTIDE SEQUENCE [LARGE SCALE GENOMIC DNA]</scope>
    <source>
        <strain evidence="3">DSM 14429 / JCM 11212 / NBRC 100878 / IC-017</strain>
    </source>
</reference>
<dbReference type="Proteomes" id="UP000006681">
    <property type="component" value="Chromosome"/>
</dbReference>
<keyword evidence="3" id="KW-1185">Reference proteome</keyword>
<dbReference type="EMBL" id="CP002100">
    <property type="protein sequence ID" value="ADN50796.1"/>
    <property type="molecule type" value="Genomic_DNA"/>
</dbReference>
<sequence length="106" mass="11137">MSEPRVAGVLMLVSGAFLLIPAILLGVASLILVPIPNIGTTILWALTLIVIALAIMNIGAGALLISRQNDPEVRTLGIVVAALNLVFTWWTLIGALLAVLELAFLI</sequence>
<evidence type="ECO:0000313" key="3">
    <source>
        <dbReference type="Proteomes" id="UP000006681"/>
    </source>
</evidence>
<feature type="transmembrane region" description="Helical" evidence="1">
    <location>
        <begin position="76"/>
        <end position="100"/>
    </location>
</feature>
<dbReference type="HOGENOM" id="CLU_2217204_0_0_2"/>
<keyword evidence="1" id="KW-1133">Transmembrane helix</keyword>
<feature type="transmembrane region" description="Helical" evidence="1">
    <location>
        <begin position="7"/>
        <end position="35"/>
    </location>
</feature>
<dbReference type="OrthoDB" id="27645at2157"/>
<feature type="transmembrane region" description="Helical" evidence="1">
    <location>
        <begin position="41"/>
        <end position="64"/>
    </location>
</feature>
<dbReference type="RefSeq" id="WP_013336521.1">
    <property type="nucleotide sequence ID" value="NC_014537.1"/>
</dbReference>
<keyword evidence="1" id="KW-0812">Transmembrane</keyword>
<name>E1QSK3_VULDI</name>
<dbReference type="GeneID" id="9752344"/>
<dbReference type="AlphaFoldDB" id="E1QSK3"/>
<reference evidence="2 3" key="1">
    <citation type="journal article" date="2010" name="Stand. Genomic Sci.">
        <title>Complete genome sequence of Vulcanisaeta distributa type strain (IC-017).</title>
        <authorList>
            <person name="Mavromatis K."/>
            <person name="Sikorski J."/>
            <person name="Pabst E."/>
            <person name="Teshima H."/>
            <person name="Lapidus A."/>
            <person name="Lucas S."/>
            <person name="Nolan M."/>
            <person name="Glavina Del Rio T."/>
            <person name="Cheng J.F."/>
            <person name="Bruce D."/>
            <person name="Goodwin L."/>
            <person name="Pitluck S."/>
            <person name="Liolios K."/>
            <person name="Ivanova N."/>
            <person name="Mikhailova N."/>
            <person name="Pati A."/>
            <person name="Chen A."/>
            <person name="Palaniappan K."/>
            <person name="Land M."/>
            <person name="Hauser L."/>
            <person name="Chang Y.J."/>
            <person name="Jeffries C.D."/>
            <person name="Rohde M."/>
            <person name="Spring S."/>
            <person name="Goker M."/>
            <person name="Wirth R."/>
            <person name="Woyke T."/>
            <person name="Bristow J."/>
            <person name="Eisen J.A."/>
            <person name="Markowitz V."/>
            <person name="Hugenholtz P."/>
            <person name="Klenk H.P."/>
            <person name="Kyrpides N.C."/>
        </authorList>
    </citation>
    <scope>NUCLEOTIDE SEQUENCE [LARGE SCALE GENOMIC DNA]</scope>
    <source>
        <strain evidence="3">DSM 14429 / JCM 11212 / NBRC 100878 / IC-017</strain>
    </source>
</reference>
<gene>
    <name evidence="2" type="ordered locus">Vdis_1410</name>
</gene>
<evidence type="ECO:0000256" key="1">
    <source>
        <dbReference type="SAM" id="Phobius"/>
    </source>
</evidence>